<dbReference type="InterPro" id="IPR036259">
    <property type="entry name" value="MFS_trans_sf"/>
</dbReference>
<dbReference type="Proteomes" id="UP001217089">
    <property type="component" value="Unassembled WGS sequence"/>
</dbReference>
<feature type="transmembrane region" description="Helical" evidence="1">
    <location>
        <begin position="419"/>
        <end position="441"/>
    </location>
</feature>
<dbReference type="PANTHER" id="PTHR11360">
    <property type="entry name" value="MONOCARBOXYLATE TRANSPORTER"/>
    <property type="match status" value="1"/>
</dbReference>
<accession>A0ABQ9EZG8</accession>
<comment type="caution">
    <text evidence="2">The sequence shown here is derived from an EMBL/GenBank/DDBJ whole genome shotgun (WGS) entry which is preliminary data.</text>
</comment>
<protein>
    <recommendedName>
        <fullName evidence="4">Monocarboxylate transporter</fullName>
    </recommendedName>
</protein>
<dbReference type="Gene3D" id="1.20.1250.20">
    <property type="entry name" value="MFS general substrate transporter like domains"/>
    <property type="match status" value="2"/>
</dbReference>
<keyword evidence="1" id="KW-0472">Membrane</keyword>
<keyword evidence="1" id="KW-0812">Transmembrane</keyword>
<feature type="transmembrane region" description="Helical" evidence="1">
    <location>
        <begin position="12"/>
        <end position="28"/>
    </location>
</feature>
<organism evidence="2 3">
    <name type="scientific">Tegillarca granosa</name>
    <name type="common">Malaysian cockle</name>
    <name type="synonym">Anadara granosa</name>
    <dbReference type="NCBI Taxonomy" id="220873"/>
    <lineage>
        <taxon>Eukaryota</taxon>
        <taxon>Metazoa</taxon>
        <taxon>Spiralia</taxon>
        <taxon>Lophotrochozoa</taxon>
        <taxon>Mollusca</taxon>
        <taxon>Bivalvia</taxon>
        <taxon>Autobranchia</taxon>
        <taxon>Pteriomorphia</taxon>
        <taxon>Arcoida</taxon>
        <taxon>Arcoidea</taxon>
        <taxon>Arcidae</taxon>
        <taxon>Tegillarca</taxon>
    </lineage>
</organism>
<reference evidence="2 3" key="1">
    <citation type="submission" date="2022-12" db="EMBL/GenBank/DDBJ databases">
        <title>Chromosome-level genome of Tegillarca granosa.</title>
        <authorList>
            <person name="Kim J."/>
        </authorList>
    </citation>
    <scope>NUCLEOTIDE SEQUENCE [LARGE SCALE GENOMIC DNA]</scope>
    <source>
        <strain evidence="2">Teg-2019</strain>
        <tissue evidence="2">Adductor muscle</tissue>
    </source>
</reference>
<feature type="transmembrane region" description="Helical" evidence="1">
    <location>
        <begin position="287"/>
        <end position="308"/>
    </location>
</feature>
<name>A0ABQ9EZG8_TEGGR</name>
<feature type="transmembrane region" description="Helical" evidence="1">
    <location>
        <begin position="353"/>
        <end position="378"/>
    </location>
</feature>
<dbReference type="InterPro" id="IPR011701">
    <property type="entry name" value="MFS"/>
</dbReference>
<proteinExistence type="predicted"/>
<dbReference type="Pfam" id="PF07690">
    <property type="entry name" value="MFS_1"/>
    <property type="match status" value="1"/>
</dbReference>
<evidence type="ECO:0000313" key="3">
    <source>
        <dbReference type="Proteomes" id="UP001217089"/>
    </source>
</evidence>
<evidence type="ECO:0000256" key="1">
    <source>
        <dbReference type="SAM" id="Phobius"/>
    </source>
</evidence>
<feature type="transmembrane region" description="Helical" evidence="1">
    <location>
        <begin position="384"/>
        <end position="407"/>
    </location>
</feature>
<evidence type="ECO:0008006" key="4">
    <source>
        <dbReference type="Google" id="ProtNLM"/>
    </source>
</evidence>
<gene>
    <name evidence="2" type="ORF">KUTeg_011571</name>
</gene>
<keyword evidence="1" id="KW-1133">Transmembrane helix</keyword>
<dbReference type="PANTHER" id="PTHR11360:SF260">
    <property type="entry name" value="MFS DOMAIN-CONTAINING PROTEIN"/>
    <property type="match status" value="1"/>
</dbReference>
<dbReference type="InterPro" id="IPR050327">
    <property type="entry name" value="Proton-linked_MCT"/>
</dbReference>
<keyword evidence="3" id="KW-1185">Reference proteome</keyword>
<dbReference type="EMBL" id="JARBDR010000640">
    <property type="protein sequence ID" value="KAJ8309706.1"/>
    <property type="molecule type" value="Genomic_DNA"/>
</dbReference>
<sequence>MTIGKSCYTTRVYTIFGGIMLCISYLVNAYSPNIYVVLLGSGVLFGNQWYCLIKGFGAAFTYSPATVIVGQYFEKKRGLANGIFKLGAATGSLAFPPFIRLVFDIYGVRGGLMILAGLLLNIAPCGALLRPLTFYTTKHRKKYNSNSFRAKRKADDPDVDTSFLSEDNASNNKNIAKIENPNTYSLNGKYHHSSLPHLRNIDTERKRTFSTNSEYLPSMKLSKGDIAIYASIDTVNSVIGNAEISEQKPNLDDTAKGCLHVWKNLKFREIVKKIFDKEILNNNLYRIYVLSSVLGILGFGLITSFIPPHAKDIGIDSQKIALLVSIYGGSDIFGRFIMAFISDSRYIRRSLLLAFSMLLTGISCQLLPFFTTFLWLAIFSSINGLLAGFHFTIYPLVIIDFVGIHHLSSALGTIRDQTSSYIGTFHAMGTCLIVGAFFLLLEPLVRKYQKRKQEVDTVIQEVAV</sequence>
<evidence type="ECO:0000313" key="2">
    <source>
        <dbReference type="EMBL" id="KAJ8309706.1"/>
    </source>
</evidence>
<dbReference type="SUPFAM" id="SSF103473">
    <property type="entry name" value="MFS general substrate transporter"/>
    <property type="match status" value="1"/>
</dbReference>
<feature type="transmembrane region" description="Helical" evidence="1">
    <location>
        <begin position="111"/>
        <end position="132"/>
    </location>
</feature>
<feature type="transmembrane region" description="Helical" evidence="1">
    <location>
        <begin position="82"/>
        <end position="99"/>
    </location>
</feature>